<proteinExistence type="predicted"/>
<evidence type="ECO:0008006" key="3">
    <source>
        <dbReference type="Google" id="ProtNLM"/>
    </source>
</evidence>
<organism evidence="1 2">
    <name type="scientific">Oenococcus alcoholitolerans</name>
    <dbReference type="NCBI Taxonomy" id="931074"/>
    <lineage>
        <taxon>Bacteria</taxon>
        <taxon>Bacillati</taxon>
        <taxon>Bacillota</taxon>
        <taxon>Bacilli</taxon>
        <taxon>Lactobacillales</taxon>
        <taxon>Lactobacillaceae</taxon>
        <taxon>Oenococcus</taxon>
    </lineage>
</organism>
<reference evidence="1 2" key="1">
    <citation type="journal article" date="2014" name="Antonie Van Leeuwenhoek">
        <title>Oenococcus alcoholitolerans sp. nov., a lactic acid bacteria isolated from cachaca and ethanol fermentation processes.</title>
        <authorList>
            <person name="Badotti F."/>
            <person name="Moreira A.P."/>
            <person name="Tonon L.A."/>
            <person name="de Lucena B.T."/>
            <person name="Gomes Fde C."/>
            <person name="Kruger R."/>
            <person name="Thompson C.C."/>
            <person name="de Morais M.A.Jr."/>
            <person name="Rosa C.A."/>
            <person name="Thompson F.L."/>
        </authorList>
    </citation>
    <scope>NUCLEOTIDE SEQUENCE [LARGE SCALE GENOMIC DNA]</scope>
    <source>
        <strain evidence="1 2">UFRJ-M7.2.18</strain>
    </source>
</reference>
<keyword evidence="2" id="KW-1185">Reference proteome</keyword>
<accession>A0ABR4XS31</accession>
<comment type="caution">
    <text evidence="1">The sequence shown here is derived from an EMBL/GenBank/DDBJ whole genome shotgun (WGS) entry which is preliminary data.</text>
</comment>
<protein>
    <recommendedName>
        <fullName evidence="3">Terminase</fullName>
    </recommendedName>
</protein>
<name>A0ABR4XS31_9LACO</name>
<evidence type="ECO:0000313" key="1">
    <source>
        <dbReference type="EMBL" id="KGO31879.1"/>
    </source>
</evidence>
<evidence type="ECO:0000313" key="2">
    <source>
        <dbReference type="Proteomes" id="UP000030023"/>
    </source>
</evidence>
<gene>
    <name evidence="1" type="ORF">Q757_04430</name>
</gene>
<sequence length="115" mass="12911">MKKEFENKEKIFEKQLKKVFAGLTGDKKAVSNELVHELAFVATDLNELKDNIKENGTIVKAGNGAPIANPAQKQYISLLPKWSALIDQIVKLYPTEKKPKDSKDTKKLLDRMAGK</sequence>
<dbReference type="EMBL" id="AXCV01000170">
    <property type="protein sequence ID" value="KGO31879.1"/>
    <property type="molecule type" value="Genomic_DNA"/>
</dbReference>
<dbReference type="Proteomes" id="UP000030023">
    <property type="component" value="Unassembled WGS sequence"/>
</dbReference>